<gene>
    <name evidence="2" type="ORF">AUCHE_20_00350</name>
</gene>
<comment type="caution">
    <text evidence="2">The sequence shown here is derived from an EMBL/GenBank/DDBJ whole genome shotgun (WGS) entry which is preliminary data.</text>
</comment>
<accession>K6VAA3</accession>
<feature type="chain" id="PRO_5003895351" description="DUF11 domain-containing protein" evidence="1">
    <location>
        <begin position="35"/>
        <end position="502"/>
    </location>
</feature>
<dbReference type="AlphaFoldDB" id="K6VAA3"/>
<dbReference type="RefSeq" id="WP_006503920.1">
    <property type="nucleotide sequence ID" value="NZ_BAGZ01000020.1"/>
</dbReference>
<organism evidence="2 3">
    <name type="scientific">Austwickia chelonae NBRC 105200</name>
    <dbReference type="NCBI Taxonomy" id="1184607"/>
    <lineage>
        <taxon>Bacteria</taxon>
        <taxon>Bacillati</taxon>
        <taxon>Actinomycetota</taxon>
        <taxon>Actinomycetes</taxon>
        <taxon>Micrococcales</taxon>
        <taxon>Dermatophilaceae</taxon>
        <taxon>Austwickia</taxon>
    </lineage>
</organism>
<reference evidence="2 3" key="1">
    <citation type="submission" date="2012-08" db="EMBL/GenBank/DDBJ databases">
        <title>Whole genome shotgun sequence of Austwickia chelonae NBRC 105200.</title>
        <authorList>
            <person name="Yoshida I."/>
            <person name="Hosoyama A."/>
            <person name="Tsuchikane K."/>
            <person name="Katsumata H."/>
            <person name="Ando Y."/>
            <person name="Ohji S."/>
            <person name="Hamada M."/>
            <person name="Tamura T."/>
            <person name="Yamazoe A."/>
            <person name="Yamazaki S."/>
            <person name="Fujita N."/>
        </authorList>
    </citation>
    <scope>NUCLEOTIDE SEQUENCE [LARGE SCALE GENOMIC DNA]</scope>
    <source>
        <strain evidence="2 3">NBRC 105200</strain>
    </source>
</reference>
<dbReference type="STRING" id="100225.SAMN05421595_3025"/>
<sequence>MKPALFPLRNLFAAVCLTITLVFSLMITTMPAQATPPTAPVQGPSFRLHWMYGPEITAHEYRAGPYGQFIVLTNDGTVPLSVTSVVLDGKDVTARTDSFGTDVATKTASHNDFPSLDPGYTLTLVIKVSFDGVDYPMRRTAVAAVSARTSEGTSLTRSASVRVVAVDDPPYANRFMIPHHPEKFAVGQRPGYGMMYVISRIEHEPTTIISIHSARLGNILDPKNPKVIRHPEYFPEVWYAAEVATTPGEIHDTVTMIFADDEGNTTDRVSELTWTVVDSASLRLSLATADPSLPETGGIARYAATVTNTGSHPLTLQTLLAEGRNLLAAGQPPDTSCPWLRPIPPGGTYTCTFTAAKPLSGKPGSTVVREVSVKASDGYSDASGKAAVTHTFTDVLPDAGITLDAPGSAKVGSTVAIPVTVLGSSAEPGVIESITPSTTAKLTSHTCTPGATLPAGRAQVCRVVMQPTAKPRESQDVSVTVVIKDDEGNRVTRTATARVISS</sequence>
<name>K6VAA3_9MICO</name>
<dbReference type="Proteomes" id="UP000008495">
    <property type="component" value="Unassembled WGS sequence"/>
</dbReference>
<keyword evidence="1" id="KW-0732">Signal</keyword>
<evidence type="ECO:0008006" key="4">
    <source>
        <dbReference type="Google" id="ProtNLM"/>
    </source>
</evidence>
<dbReference type="EMBL" id="BAGZ01000020">
    <property type="protein sequence ID" value="GAB79163.1"/>
    <property type="molecule type" value="Genomic_DNA"/>
</dbReference>
<evidence type="ECO:0000256" key="1">
    <source>
        <dbReference type="SAM" id="SignalP"/>
    </source>
</evidence>
<keyword evidence="3" id="KW-1185">Reference proteome</keyword>
<evidence type="ECO:0000313" key="3">
    <source>
        <dbReference type="Proteomes" id="UP000008495"/>
    </source>
</evidence>
<proteinExistence type="predicted"/>
<protein>
    <recommendedName>
        <fullName evidence="4">DUF11 domain-containing protein</fullName>
    </recommendedName>
</protein>
<evidence type="ECO:0000313" key="2">
    <source>
        <dbReference type="EMBL" id="GAB79163.1"/>
    </source>
</evidence>
<feature type="signal peptide" evidence="1">
    <location>
        <begin position="1"/>
        <end position="34"/>
    </location>
</feature>